<evidence type="ECO:0000313" key="1">
    <source>
        <dbReference type="EMBL" id="MBW7473840.1"/>
    </source>
</evidence>
<gene>
    <name evidence="1" type="primary">pilM</name>
    <name evidence="1" type="ORF">K0T92_03665</name>
</gene>
<dbReference type="RefSeq" id="WP_219871032.1">
    <property type="nucleotide sequence ID" value="NZ_JAHZIJ010000001.1"/>
</dbReference>
<dbReference type="EMBL" id="JAHZIJ010000001">
    <property type="protein sequence ID" value="MBW7473840.1"/>
    <property type="molecule type" value="Genomic_DNA"/>
</dbReference>
<dbReference type="PANTHER" id="PTHR32432">
    <property type="entry name" value="CELL DIVISION PROTEIN FTSA-RELATED"/>
    <property type="match status" value="1"/>
</dbReference>
<accession>A0ABS7D1L9</accession>
<dbReference type="InterPro" id="IPR005883">
    <property type="entry name" value="PilM"/>
</dbReference>
<reference evidence="1 2" key="1">
    <citation type="submission" date="2021-07" db="EMBL/GenBank/DDBJ databases">
        <title>Paenibacillus radiodurans sp. nov., isolated from the southeastern edge of Tengger Desert.</title>
        <authorList>
            <person name="Zhang G."/>
        </authorList>
    </citation>
    <scope>NUCLEOTIDE SEQUENCE [LARGE SCALE GENOMIC DNA]</scope>
    <source>
        <strain evidence="1 2">DT7-4</strain>
    </source>
</reference>
<sequence length="375" mass="42699">MKQQLLNISGLRQRLQRNYLGIEITDFCIKLVEIEPQLVGLPIVKNCIIEPLADGTISNGIIADSGSIVRSLKHLLSNHKLKSRLVHFVIPTQLVLIRFLKLPDIAEQDLRKMIQFEIEHNLQLPFENPRHDFVKLNGDLKKSKRSDILQKEVSLNKLFKQKKSTGRSPVSVLPSEGSENSHQAAMCDVMLAAAPSERIIEFVEVLEAAGLQLLSFEIKPLSLYRLMTVAYPASKEQSILIADIGKNYMELVILHRGVLKISRNIPLRFPTNQGLFYKDEDNSIDDLCAELADEMDRLIKFYLYTLDHRDHQVTNVYLCGDINGLYDISEYLNNQMPQEVSIMMNPDFESQYLDFDSEYPTFAVPLGLALRGKEA</sequence>
<comment type="caution">
    <text evidence="1">The sequence shown here is derived from an EMBL/GenBank/DDBJ whole genome shotgun (WGS) entry which is preliminary data.</text>
</comment>
<keyword evidence="2" id="KW-1185">Reference proteome</keyword>
<dbReference type="SUPFAM" id="SSF53067">
    <property type="entry name" value="Actin-like ATPase domain"/>
    <property type="match status" value="2"/>
</dbReference>
<dbReference type="Pfam" id="PF11104">
    <property type="entry name" value="PilM_2"/>
    <property type="match status" value="1"/>
</dbReference>
<dbReference type="InterPro" id="IPR043129">
    <property type="entry name" value="ATPase_NBD"/>
</dbReference>
<dbReference type="Proteomes" id="UP000812277">
    <property type="component" value="Unassembled WGS sequence"/>
</dbReference>
<dbReference type="Gene3D" id="3.30.420.40">
    <property type="match status" value="1"/>
</dbReference>
<organism evidence="1 2">
    <name type="scientific">Paenibacillus oenotherae</name>
    <dbReference type="NCBI Taxonomy" id="1435645"/>
    <lineage>
        <taxon>Bacteria</taxon>
        <taxon>Bacillati</taxon>
        <taxon>Bacillota</taxon>
        <taxon>Bacilli</taxon>
        <taxon>Bacillales</taxon>
        <taxon>Paenibacillaceae</taxon>
        <taxon>Paenibacillus</taxon>
    </lineage>
</organism>
<name>A0ABS7D1L9_9BACL</name>
<dbReference type="InterPro" id="IPR050696">
    <property type="entry name" value="FtsA/MreB"/>
</dbReference>
<protein>
    <submittedName>
        <fullName evidence="1">Pilus assembly protein PilM</fullName>
    </submittedName>
</protein>
<dbReference type="CDD" id="cd24049">
    <property type="entry name" value="ASKHA_NBD_PilM"/>
    <property type="match status" value="1"/>
</dbReference>
<dbReference type="PANTHER" id="PTHR32432:SF3">
    <property type="entry name" value="ETHANOLAMINE UTILIZATION PROTEIN EUTJ"/>
    <property type="match status" value="1"/>
</dbReference>
<proteinExistence type="predicted"/>
<evidence type="ECO:0000313" key="2">
    <source>
        <dbReference type="Proteomes" id="UP000812277"/>
    </source>
</evidence>